<organism evidence="8 9">
    <name type="scientific">Sedimentibacter saalensis</name>
    <dbReference type="NCBI Taxonomy" id="130788"/>
    <lineage>
        <taxon>Bacteria</taxon>
        <taxon>Bacillati</taxon>
        <taxon>Bacillota</taxon>
        <taxon>Tissierellia</taxon>
        <taxon>Sedimentibacter</taxon>
    </lineage>
</organism>
<dbReference type="InterPro" id="IPR001387">
    <property type="entry name" value="Cro/C1-type_HTH"/>
</dbReference>
<evidence type="ECO:0000256" key="1">
    <source>
        <dbReference type="ARBA" id="ARBA00007788"/>
    </source>
</evidence>
<reference evidence="8 9" key="1">
    <citation type="submission" date="2019-07" db="EMBL/GenBank/DDBJ databases">
        <title>Genomic Encyclopedia of Type Strains, Phase I: the one thousand microbial genomes (KMG-I) project.</title>
        <authorList>
            <person name="Kyrpides N."/>
        </authorList>
    </citation>
    <scope>NUCLEOTIDE SEQUENCE [LARGE SCALE GENOMIC DNA]</scope>
    <source>
        <strain evidence="8 9">DSM 13558</strain>
    </source>
</reference>
<gene>
    <name evidence="8" type="ORF">LY60_00578</name>
</gene>
<comment type="caution">
    <text evidence="8">The sequence shown here is derived from an EMBL/GenBank/DDBJ whole genome shotgun (WGS) entry which is preliminary data.</text>
</comment>
<dbReference type="NCBIfam" id="TIGR02937">
    <property type="entry name" value="sigma70-ECF"/>
    <property type="match status" value="1"/>
</dbReference>
<dbReference type="Gene3D" id="1.10.10.10">
    <property type="entry name" value="Winged helix-like DNA-binding domain superfamily/Winged helix DNA-binding domain"/>
    <property type="match status" value="2"/>
</dbReference>
<dbReference type="Pfam" id="PF04542">
    <property type="entry name" value="Sigma70_r2"/>
    <property type="match status" value="1"/>
</dbReference>
<dbReference type="NCBIfam" id="TIGR02980">
    <property type="entry name" value="SigBFG"/>
    <property type="match status" value="1"/>
</dbReference>
<dbReference type="EMBL" id="VLKH01000001">
    <property type="protein sequence ID" value="TWH83956.1"/>
    <property type="molecule type" value="Genomic_DNA"/>
</dbReference>
<keyword evidence="3" id="KW-0805">Transcription regulation</keyword>
<feature type="domain" description="HTH cro/C1-type" evidence="7">
    <location>
        <begin position="219"/>
        <end position="241"/>
    </location>
</feature>
<dbReference type="SUPFAM" id="SSF88946">
    <property type="entry name" value="Sigma2 domain of RNA polymerase sigma factors"/>
    <property type="match status" value="1"/>
</dbReference>
<dbReference type="InterPro" id="IPR014322">
    <property type="entry name" value="RNA_pol_sigma-B/F/G"/>
</dbReference>
<name>A0A562JL52_9FIRM</name>
<proteinExistence type="inferred from homology"/>
<dbReference type="SUPFAM" id="SSF88659">
    <property type="entry name" value="Sigma3 and sigma4 domains of RNA polymerase sigma factors"/>
    <property type="match status" value="2"/>
</dbReference>
<dbReference type="InterPro" id="IPR007630">
    <property type="entry name" value="RNA_pol_sigma70_r4"/>
</dbReference>
<evidence type="ECO:0000256" key="2">
    <source>
        <dbReference type="ARBA" id="ARBA00022969"/>
    </source>
</evidence>
<sequence>MSEISQNSKSIKNHDLFVLYHETHDVEVRNQIFDKYRYMAEIISRKYSNKGIEHDDIYQIACMGLIYAIERFDISKGFEFTSFATPTILGEIKKYFRDKGWAIKVPRKIQEVSKKVNDYNNLLASQLNRAPTIKEIAEYINSSEEEVLEAFEAGKMFNSQSLDEKFDSSNDDNDISLMDVVGSDDKYFVKIENEDFIKKSMEKLNDLERKIIIRRFYSNKTQSEIAKELNISQMTVSRIEKKSLEKLRIEFNK</sequence>
<dbReference type="PANTHER" id="PTHR30385">
    <property type="entry name" value="SIGMA FACTOR F FLAGELLAR"/>
    <property type="match status" value="1"/>
</dbReference>
<keyword evidence="9" id="KW-1185">Reference proteome</keyword>
<evidence type="ECO:0000256" key="3">
    <source>
        <dbReference type="ARBA" id="ARBA00023015"/>
    </source>
</evidence>
<dbReference type="Gene3D" id="1.20.120.1810">
    <property type="match status" value="1"/>
</dbReference>
<dbReference type="GO" id="GO:0016987">
    <property type="term" value="F:sigma factor activity"/>
    <property type="evidence" value="ECO:0007669"/>
    <property type="project" value="UniProtKB-KW"/>
</dbReference>
<dbReference type="GO" id="GO:0006352">
    <property type="term" value="P:DNA-templated transcription initiation"/>
    <property type="evidence" value="ECO:0007669"/>
    <property type="project" value="InterPro"/>
</dbReference>
<dbReference type="InterPro" id="IPR007624">
    <property type="entry name" value="RNA_pol_sigma70_r3"/>
</dbReference>
<dbReference type="AlphaFoldDB" id="A0A562JL52"/>
<dbReference type="PANTHER" id="PTHR30385:SF4">
    <property type="entry name" value="RNA POLYMERASE SIGMA-E FACTOR"/>
    <property type="match status" value="1"/>
</dbReference>
<dbReference type="Pfam" id="PF04539">
    <property type="entry name" value="Sigma70_r3"/>
    <property type="match status" value="1"/>
</dbReference>
<evidence type="ECO:0000313" key="9">
    <source>
        <dbReference type="Proteomes" id="UP000315343"/>
    </source>
</evidence>
<keyword evidence="6" id="KW-0804">Transcription</keyword>
<evidence type="ECO:0000256" key="5">
    <source>
        <dbReference type="ARBA" id="ARBA00023125"/>
    </source>
</evidence>
<dbReference type="InterPro" id="IPR007627">
    <property type="entry name" value="RNA_pol_sigma70_r2"/>
</dbReference>
<dbReference type="Pfam" id="PF04545">
    <property type="entry name" value="Sigma70_r4"/>
    <property type="match status" value="1"/>
</dbReference>
<dbReference type="InterPro" id="IPR013325">
    <property type="entry name" value="RNA_pol_sigma_r2"/>
</dbReference>
<dbReference type="InterPro" id="IPR014284">
    <property type="entry name" value="RNA_pol_sigma-70_dom"/>
</dbReference>
<dbReference type="PROSITE" id="PS00716">
    <property type="entry name" value="SIGMA70_2"/>
    <property type="match status" value="1"/>
</dbReference>
<dbReference type="InterPro" id="IPR036388">
    <property type="entry name" value="WH-like_DNA-bd_sf"/>
</dbReference>
<dbReference type="PROSITE" id="PS50943">
    <property type="entry name" value="HTH_CROC1"/>
    <property type="match status" value="1"/>
</dbReference>
<protein>
    <submittedName>
        <fullName evidence="8">RNA polymerase sigma-37 (RpsB/SigB) subunit</fullName>
    </submittedName>
</protein>
<dbReference type="InterPro" id="IPR013324">
    <property type="entry name" value="RNA_pol_sigma_r3/r4-like"/>
</dbReference>
<dbReference type="GO" id="GO:0030435">
    <property type="term" value="P:sporulation resulting in formation of a cellular spore"/>
    <property type="evidence" value="ECO:0007669"/>
    <property type="project" value="UniProtKB-KW"/>
</dbReference>
<keyword evidence="4" id="KW-0731">Sigma factor</keyword>
<evidence type="ECO:0000313" key="8">
    <source>
        <dbReference type="EMBL" id="TWH83956.1"/>
    </source>
</evidence>
<dbReference type="PRINTS" id="PR00046">
    <property type="entry name" value="SIGMA70FCT"/>
</dbReference>
<keyword evidence="5" id="KW-0238">DNA-binding</keyword>
<dbReference type="RefSeq" id="WP_145079636.1">
    <property type="nucleotide sequence ID" value="NZ_DAMBUX010000006.1"/>
</dbReference>
<comment type="similarity">
    <text evidence="1">Belongs to the sigma-70 factor family.</text>
</comment>
<dbReference type="OrthoDB" id="9809557at2"/>
<dbReference type="GO" id="GO:0003677">
    <property type="term" value="F:DNA binding"/>
    <property type="evidence" value="ECO:0007669"/>
    <property type="project" value="UniProtKB-KW"/>
</dbReference>
<evidence type="ECO:0000259" key="7">
    <source>
        <dbReference type="PROSITE" id="PS50943"/>
    </source>
</evidence>
<evidence type="ECO:0000256" key="4">
    <source>
        <dbReference type="ARBA" id="ARBA00023082"/>
    </source>
</evidence>
<dbReference type="CDD" id="cd06171">
    <property type="entry name" value="Sigma70_r4"/>
    <property type="match status" value="1"/>
</dbReference>
<dbReference type="Proteomes" id="UP000315343">
    <property type="component" value="Unassembled WGS sequence"/>
</dbReference>
<keyword evidence="2" id="KW-0749">Sporulation</keyword>
<dbReference type="InterPro" id="IPR000943">
    <property type="entry name" value="RNA_pol_sigma70"/>
</dbReference>
<accession>A0A562JL52</accession>
<evidence type="ECO:0000256" key="6">
    <source>
        <dbReference type="ARBA" id="ARBA00023163"/>
    </source>
</evidence>